<dbReference type="Gene3D" id="1.10.575.10">
    <property type="entry name" value="P1 Nuclease"/>
    <property type="match status" value="1"/>
</dbReference>
<dbReference type="GO" id="GO:0004521">
    <property type="term" value="F:RNA endonuclease activity"/>
    <property type="evidence" value="ECO:0007669"/>
    <property type="project" value="UniProtKB-ARBA"/>
</dbReference>
<dbReference type="Proteomes" id="UP001188597">
    <property type="component" value="Unassembled WGS sequence"/>
</dbReference>
<evidence type="ECO:0000256" key="6">
    <source>
        <dbReference type="ARBA" id="ARBA00022759"/>
    </source>
</evidence>
<name>A0AA88XEP5_9ASTE</name>
<evidence type="ECO:0000313" key="10">
    <source>
        <dbReference type="EMBL" id="KAK3037145.1"/>
    </source>
</evidence>
<evidence type="ECO:0000256" key="3">
    <source>
        <dbReference type="ARBA" id="ARBA00012562"/>
    </source>
</evidence>
<dbReference type="Pfam" id="PF02265">
    <property type="entry name" value="S1-P1_nuclease"/>
    <property type="match status" value="1"/>
</dbReference>
<evidence type="ECO:0000313" key="11">
    <source>
        <dbReference type="Proteomes" id="UP001188597"/>
    </source>
</evidence>
<keyword evidence="5" id="KW-0479">Metal-binding</keyword>
<proteinExistence type="inferred from homology"/>
<accession>A0AA88XEP5</accession>
<evidence type="ECO:0000256" key="5">
    <source>
        <dbReference type="ARBA" id="ARBA00022723"/>
    </source>
</evidence>
<dbReference type="AlphaFoldDB" id="A0AA88XEP5"/>
<keyword evidence="4" id="KW-0540">Nuclease</keyword>
<comment type="catalytic activity">
    <reaction evidence="1">
        <text>Endonucleolytic cleavage to 5'-phosphomononucleotide and 5'-phosphooligonucleotide end-products.</text>
        <dbReference type="EC" id="3.1.30.1"/>
    </reaction>
</comment>
<dbReference type="GO" id="GO:0000014">
    <property type="term" value="F:single-stranded DNA endodeoxyribonuclease activity"/>
    <property type="evidence" value="ECO:0007669"/>
    <property type="project" value="UniProtKB-ARBA"/>
</dbReference>
<dbReference type="GO" id="GO:0003676">
    <property type="term" value="F:nucleic acid binding"/>
    <property type="evidence" value="ECO:0007669"/>
    <property type="project" value="InterPro"/>
</dbReference>
<keyword evidence="11" id="KW-1185">Reference proteome</keyword>
<comment type="similarity">
    <text evidence="2">Belongs to the nuclease type I family.</text>
</comment>
<evidence type="ECO:0000256" key="1">
    <source>
        <dbReference type="ARBA" id="ARBA00000245"/>
    </source>
</evidence>
<keyword evidence="9" id="KW-0325">Glycoprotein</keyword>
<gene>
    <name evidence="10" type="ORF">RJ639_031032</name>
</gene>
<protein>
    <recommendedName>
        <fullName evidence="3">Aspergillus nuclease S1</fullName>
        <ecNumber evidence="3">3.1.30.1</ecNumber>
    </recommendedName>
</protein>
<evidence type="ECO:0000256" key="7">
    <source>
        <dbReference type="ARBA" id="ARBA00022801"/>
    </source>
</evidence>
<evidence type="ECO:0000256" key="4">
    <source>
        <dbReference type="ARBA" id="ARBA00022722"/>
    </source>
</evidence>
<dbReference type="SUPFAM" id="SSF48537">
    <property type="entry name" value="Phospholipase C/P1 nuclease"/>
    <property type="match status" value="1"/>
</dbReference>
<evidence type="ECO:0000256" key="2">
    <source>
        <dbReference type="ARBA" id="ARBA00009547"/>
    </source>
</evidence>
<keyword evidence="7" id="KW-0378">Hydrolase</keyword>
<dbReference type="GO" id="GO:0046872">
    <property type="term" value="F:metal ion binding"/>
    <property type="evidence" value="ECO:0007669"/>
    <property type="project" value="UniProtKB-KW"/>
</dbReference>
<comment type="caution">
    <text evidence="10">The sequence shown here is derived from an EMBL/GenBank/DDBJ whole genome shotgun (WGS) entry which is preliminary data.</text>
</comment>
<keyword evidence="6" id="KW-0255">Endonuclease</keyword>
<organism evidence="10 11">
    <name type="scientific">Escallonia herrerae</name>
    <dbReference type="NCBI Taxonomy" id="1293975"/>
    <lineage>
        <taxon>Eukaryota</taxon>
        <taxon>Viridiplantae</taxon>
        <taxon>Streptophyta</taxon>
        <taxon>Embryophyta</taxon>
        <taxon>Tracheophyta</taxon>
        <taxon>Spermatophyta</taxon>
        <taxon>Magnoliopsida</taxon>
        <taxon>eudicotyledons</taxon>
        <taxon>Gunneridae</taxon>
        <taxon>Pentapetalae</taxon>
        <taxon>asterids</taxon>
        <taxon>campanulids</taxon>
        <taxon>Escalloniales</taxon>
        <taxon>Escalloniaceae</taxon>
        <taxon>Escallonia</taxon>
    </lineage>
</organism>
<evidence type="ECO:0000256" key="8">
    <source>
        <dbReference type="ARBA" id="ARBA00023157"/>
    </source>
</evidence>
<dbReference type="GO" id="GO:0006308">
    <property type="term" value="P:DNA catabolic process"/>
    <property type="evidence" value="ECO:0007669"/>
    <property type="project" value="InterPro"/>
</dbReference>
<sequence length="93" mass="10138">MPKKYAAATFTSSNVRCTNHAQASLVPTVRNTVSLCVCKNNTNTSVWPPMHTDSYFNSRMPVVMKRIAQGGVRLSMILNRVFGHSHGDGVAAT</sequence>
<reference evidence="10" key="1">
    <citation type="submission" date="2022-12" db="EMBL/GenBank/DDBJ databases">
        <title>Draft genome assemblies for two species of Escallonia (Escalloniales).</title>
        <authorList>
            <person name="Chanderbali A."/>
            <person name="Dervinis C."/>
            <person name="Anghel I."/>
            <person name="Soltis D."/>
            <person name="Soltis P."/>
            <person name="Zapata F."/>
        </authorList>
    </citation>
    <scope>NUCLEOTIDE SEQUENCE</scope>
    <source>
        <strain evidence="10">UCBG64.0493</strain>
        <tissue evidence="10">Leaf</tissue>
    </source>
</reference>
<evidence type="ECO:0000256" key="9">
    <source>
        <dbReference type="ARBA" id="ARBA00023180"/>
    </source>
</evidence>
<dbReference type="EC" id="3.1.30.1" evidence="3"/>
<keyword evidence="8" id="KW-1015">Disulfide bond</keyword>
<dbReference type="EMBL" id="JAVXUP010000128">
    <property type="protein sequence ID" value="KAK3037145.1"/>
    <property type="molecule type" value="Genomic_DNA"/>
</dbReference>
<dbReference type="InterPro" id="IPR003154">
    <property type="entry name" value="S1/P1nuclease"/>
</dbReference>
<dbReference type="InterPro" id="IPR008947">
    <property type="entry name" value="PLipase_C/P1_nuclease_dom_sf"/>
</dbReference>